<evidence type="ECO:0000313" key="4">
    <source>
        <dbReference type="Proteomes" id="UP000198723"/>
    </source>
</evidence>
<feature type="transmembrane region" description="Helical" evidence="1">
    <location>
        <begin position="52"/>
        <end position="71"/>
    </location>
</feature>
<proteinExistence type="predicted"/>
<sequence length="166" mass="18041">MTDNSKRHLSRRTMEIATAIATAAAGGAVWYGAVEIGTGWTETGPAPGYFPFYIGLLIILGSLANLARAFVSRNWREDVFLDVERARPVLAFALPLVGFVIAALLLGLYVATLLYVSGVMIWQGRYRWWAAVLGGAAVAAAFYLVFEIAFQVPLLKGPVEGWLGIY</sequence>
<protein>
    <submittedName>
        <fullName evidence="3">Tripartite tricarboxylate transporter TctB family protein</fullName>
    </submittedName>
</protein>
<feature type="transmembrane region" description="Helical" evidence="1">
    <location>
        <begin position="128"/>
        <end position="146"/>
    </location>
</feature>
<dbReference type="AlphaFoldDB" id="A0A1C3Y1Y1"/>
<dbReference type="InterPro" id="IPR009936">
    <property type="entry name" value="DUF1468"/>
</dbReference>
<evidence type="ECO:0000313" key="3">
    <source>
        <dbReference type="EMBL" id="SCB58467.1"/>
    </source>
</evidence>
<evidence type="ECO:0000256" key="1">
    <source>
        <dbReference type="SAM" id="Phobius"/>
    </source>
</evidence>
<reference evidence="3 4" key="1">
    <citation type="submission" date="2016-08" db="EMBL/GenBank/DDBJ databases">
        <authorList>
            <person name="Seilhamer J.J."/>
        </authorList>
    </citation>
    <scope>NUCLEOTIDE SEQUENCE [LARGE SCALE GENOMIC DNA]</scope>
    <source>
        <strain evidence="3 4">HBR26</strain>
    </source>
</reference>
<dbReference type="RefSeq" id="WP_092750287.1">
    <property type="nucleotide sequence ID" value="NZ_FMAJ01000004.1"/>
</dbReference>
<accession>A0A1C3Y1Y1</accession>
<dbReference type="Pfam" id="PF07331">
    <property type="entry name" value="TctB"/>
    <property type="match status" value="1"/>
</dbReference>
<dbReference type="Proteomes" id="UP000198723">
    <property type="component" value="Unassembled WGS sequence"/>
</dbReference>
<evidence type="ECO:0000259" key="2">
    <source>
        <dbReference type="Pfam" id="PF07331"/>
    </source>
</evidence>
<keyword evidence="1" id="KW-1133">Transmembrane helix</keyword>
<name>A0A1C3Y1Y1_9HYPH</name>
<keyword evidence="1" id="KW-0472">Membrane</keyword>
<dbReference type="EMBL" id="FMAJ01000004">
    <property type="protein sequence ID" value="SCB58467.1"/>
    <property type="molecule type" value="Genomic_DNA"/>
</dbReference>
<feature type="transmembrane region" description="Helical" evidence="1">
    <location>
        <begin position="12"/>
        <end position="32"/>
    </location>
</feature>
<keyword evidence="1" id="KW-0812">Transmembrane</keyword>
<gene>
    <name evidence="3" type="ORF">GA0061105_104396</name>
</gene>
<feature type="transmembrane region" description="Helical" evidence="1">
    <location>
        <begin position="92"/>
        <end position="116"/>
    </location>
</feature>
<dbReference type="STRING" id="1138170.GA0061105_104396"/>
<feature type="domain" description="DUF1468" evidence="2">
    <location>
        <begin position="19"/>
        <end position="154"/>
    </location>
</feature>
<organism evidence="3 4">
    <name type="scientific">Rhizobium aethiopicum</name>
    <dbReference type="NCBI Taxonomy" id="1138170"/>
    <lineage>
        <taxon>Bacteria</taxon>
        <taxon>Pseudomonadati</taxon>
        <taxon>Pseudomonadota</taxon>
        <taxon>Alphaproteobacteria</taxon>
        <taxon>Hyphomicrobiales</taxon>
        <taxon>Rhizobiaceae</taxon>
        <taxon>Rhizobium/Agrobacterium group</taxon>
        <taxon>Rhizobium</taxon>
    </lineage>
</organism>